<evidence type="ECO:0000313" key="1">
    <source>
        <dbReference type="EMBL" id="GGK90660.1"/>
    </source>
</evidence>
<accession>A0AA37BM72</accession>
<dbReference type="AlphaFoldDB" id="A0AA37BM72"/>
<reference evidence="1" key="1">
    <citation type="journal article" date="2014" name="Int. J. Syst. Evol. Microbiol.">
        <title>Complete genome sequence of Corynebacterium casei LMG S-19264T (=DSM 44701T), isolated from a smear-ripened cheese.</title>
        <authorList>
            <consortium name="US DOE Joint Genome Institute (JGI-PGF)"/>
            <person name="Walter F."/>
            <person name="Albersmeier A."/>
            <person name="Kalinowski J."/>
            <person name="Ruckert C."/>
        </authorList>
    </citation>
    <scope>NUCLEOTIDE SEQUENCE</scope>
    <source>
        <strain evidence="1">JCM 3093</strain>
    </source>
</reference>
<dbReference type="EMBL" id="BMQD01000023">
    <property type="protein sequence ID" value="GGK90660.1"/>
    <property type="molecule type" value="Genomic_DNA"/>
</dbReference>
<dbReference type="Proteomes" id="UP000627984">
    <property type="component" value="Unassembled WGS sequence"/>
</dbReference>
<comment type="caution">
    <text evidence="1">The sequence shown here is derived from an EMBL/GenBank/DDBJ whole genome shotgun (WGS) entry which is preliminary data.</text>
</comment>
<gene>
    <name evidence="1" type="ORF">GCM10010126_57610</name>
</gene>
<evidence type="ECO:0000313" key="2">
    <source>
        <dbReference type="Proteomes" id="UP000627984"/>
    </source>
</evidence>
<proteinExistence type="predicted"/>
<sequence length="83" mass="9150">MNDALFLAERARKALQTGIAPEDLRAWWQSRSNTAYIDGPDGYPALRCSTCHTYLCLVEAREGLADLNAVVAAHTCPKENDRG</sequence>
<dbReference type="RefSeq" id="WP_191897560.1">
    <property type="nucleotide sequence ID" value="NZ_BMQD01000023.1"/>
</dbReference>
<reference evidence="1" key="2">
    <citation type="submission" date="2022-09" db="EMBL/GenBank/DDBJ databases">
        <authorList>
            <person name="Sun Q."/>
            <person name="Ohkuma M."/>
        </authorList>
    </citation>
    <scope>NUCLEOTIDE SEQUENCE</scope>
    <source>
        <strain evidence="1">JCM 3093</strain>
    </source>
</reference>
<organism evidence="1 2">
    <name type="scientific">Planomonospora parontospora</name>
    <dbReference type="NCBI Taxonomy" id="58119"/>
    <lineage>
        <taxon>Bacteria</taxon>
        <taxon>Bacillati</taxon>
        <taxon>Actinomycetota</taxon>
        <taxon>Actinomycetes</taxon>
        <taxon>Streptosporangiales</taxon>
        <taxon>Streptosporangiaceae</taxon>
        <taxon>Planomonospora</taxon>
    </lineage>
</organism>
<protein>
    <submittedName>
        <fullName evidence="1">Uncharacterized protein</fullName>
    </submittedName>
</protein>
<name>A0AA37BM72_9ACTN</name>